<dbReference type="InterPro" id="IPR006311">
    <property type="entry name" value="TAT_signal"/>
</dbReference>
<name>A0A7W8E830_9BACT</name>
<dbReference type="Proteomes" id="UP000584867">
    <property type="component" value="Unassembled WGS sequence"/>
</dbReference>
<dbReference type="NCBIfam" id="TIGR01180">
    <property type="entry name" value="aman2_put"/>
    <property type="match status" value="1"/>
</dbReference>
<evidence type="ECO:0000256" key="1">
    <source>
        <dbReference type="SAM" id="SignalP"/>
    </source>
</evidence>
<dbReference type="InterPro" id="IPR012939">
    <property type="entry name" value="Glyco_hydro_92"/>
</dbReference>
<dbReference type="Pfam" id="PF17678">
    <property type="entry name" value="Glyco_hydro_92N"/>
    <property type="match status" value="1"/>
</dbReference>
<sequence>MITRRTFLQRASAACAISTLPASKLAHAAHGQTAEDPLRWVDLRIGTGGHGHCFPGAAMPFGGVQLSPDTFNDGWDWCSGYHISDDSIMGFSHTHLSGTGCGDLLDFLVMAGTGPAHLIAGDRKNPDAGYRSRFDHADEHSEPGYYSVILKDYKVHVELTATERAGIHRYTFPASEQAYLIVDLQHGYGAGDGTGPGLVNAAELRQTAPDTLAGGRRTAAWGNDRHSNFTMQFSKTPERIVFYSDNQEVAAPASGTDLTGKNLKAVLYFKTKANEAILVKTGFSGVSPEGAAKNLSAEIPAWNFDQVRTAARNAWRRQLSKIQVQTENETHKRIFYTSLYHMSLGPALFDDVDRQYRGMDNEVHTLPAGQRNFTTFSLWDTFRAAHPTYTLIEPERVPQFVNTLIRMAEQSPDGMPVWPLMGRETGTMTGYHSAAVISEACNKGFTGVDWEKAYGLMMKRAMVDDYRGLGYYRKLHFIPADKEEESVSKTFEYCYDDWSIAHVARKLGKSSDAAMLTQRSTNYRNYFDASVAFMRPKLEDGSWTSPFNPIDLGHSTKWRDYTESNAWQTTFGVQHDVAGLIQLFGGKDPFVTKLDGLFSAPSTLPANAPPDIAGLVGQYAHGNEPSHHIAYLYVYAGVPHKTQGRIRSLLETMYAAEPDGLQGNEDVGQMSAWYVLSSLGFYPVDPVSGVYIIGSPLFERATVELGGGKKLEIEVRRKDPAYQYVQAFSLNGKPQQKTWFRHEDIAQGGKLVLEMGPEPSTTLGADVSSLPPSLTL</sequence>
<dbReference type="GO" id="GO:0005975">
    <property type="term" value="P:carbohydrate metabolic process"/>
    <property type="evidence" value="ECO:0007669"/>
    <property type="project" value="InterPro"/>
</dbReference>
<protein>
    <submittedName>
        <fullName evidence="4">Putative alpha-1,2-mannosidase</fullName>
    </submittedName>
</protein>
<dbReference type="InterPro" id="IPR041371">
    <property type="entry name" value="GH92_N"/>
</dbReference>
<dbReference type="Gene3D" id="3.30.2080.10">
    <property type="entry name" value="GH92 mannosidase domain"/>
    <property type="match status" value="1"/>
</dbReference>
<dbReference type="Pfam" id="PF07971">
    <property type="entry name" value="Glyco_hydro_92"/>
    <property type="match status" value="1"/>
</dbReference>
<dbReference type="InterPro" id="IPR014718">
    <property type="entry name" value="GH-type_carb-bd"/>
</dbReference>
<dbReference type="SUPFAM" id="SSF48208">
    <property type="entry name" value="Six-hairpin glycosidases"/>
    <property type="match status" value="1"/>
</dbReference>
<feature type="domain" description="Glycosyl hydrolase family 92" evidence="2">
    <location>
        <begin position="290"/>
        <end position="757"/>
    </location>
</feature>
<dbReference type="EMBL" id="JACHIO010000002">
    <property type="protein sequence ID" value="MBB5062089.1"/>
    <property type="molecule type" value="Genomic_DNA"/>
</dbReference>
<keyword evidence="1" id="KW-0732">Signal</keyword>
<evidence type="ECO:0000259" key="3">
    <source>
        <dbReference type="Pfam" id="PF17678"/>
    </source>
</evidence>
<dbReference type="AlphaFoldDB" id="A0A7W8E830"/>
<dbReference type="GO" id="GO:0005829">
    <property type="term" value="C:cytosol"/>
    <property type="evidence" value="ECO:0007669"/>
    <property type="project" value="TreeGrafter"/>
</dbReference>
<dbReference type="FunFam" id="3.30.2080.10:FF:000001">
    <property type="entry name" value="Alpha-1,2-mannosidase subfamily"/>
    <property type="match status" value="1"/>
</dbReference>
<dbReference type="InterPro" id="IPR005887">
    <property type="entry name" value="GH92_a_mannosidase_put"/>
</dbReference>
<dbReference type="Gene3D" id="1.20.1610.10">
    <property type="entry name" value="alpha-1,2-mannosidases domains"/>
    <property type="match status" value="1"/>
</dbReference>
<dbReference type="PANTHER" id="PTHR12143">
    <property type="entry name" value="PEPTIDE N-GLYCANASE PNGASE -RELATED"/>
    <property type="match status" value="1"/>
</dbReference>
<dbReference type="PROSITE" id="PS51318">
    <property type="entry name" value="TAT"/>
    <property type="match status" value="1"/>
</dbReference>
<accession>A0A7W8E830</accession>
<feature type="signal peptide" evidence="1">
    <location>
        <begin position="1"/>
        <end position="28"/>
    </location>
</feature>
<feature type="chain" id="PRO_5031239382" evidence="1">
    <location>
        <begin position="29"/>
        <end position="776"/>
    </location>
</feature>
<evidence type="ECO:0000313" key="4">
    <source>
        <dbReference type="EMBL" id="MBB5062089.1"/>
    </source>
</evidence>
<dbReference type="PANTHER" id="PTHR12143:SF39">
    <property type="entry name" value="SECRETED PROTEIN"/>
    <property type="match status" value="1"/>
</dbReference>
<dbReference type="InterPro" id="IPR050883">
    <property type="entry name" value="PNGase"/>
</dbReference>
<dbReference type="RefSeq" id="WP_184252604.1">
    <property type="nucleotide sequence ID" value="NZ_JACHIO010000002.1"/>
</dbReference>
<dbReference type="FunFam" id="1.20.1050.60:FF:000001">
    <property type="entry name" value="Putative alpha-1,2-mannosidase"/>
    <property type="match status" value="1"/>
</dbReference>
<dbReference type="InterPro" id="IPR008928">
    <property type="entry name" value="6-hairpin_glycosidase_sf"/>
</dbReference>
<dbReference type="GO" id="GO:0030246">
    <property type="term" value="F:carbohydrate binding"/>
    <property type="evidence" value="ECO:0007669"/>
    <property type="project" value="InterPro"/>
</dbReference>
<evidence type="ECO:0000259" key="2">
    <source>
        <dbReference type="Pfam" id="PF07971"/>
    </source>
</evidence>
<gene>
    <name evidence="4" type="ORF">HDF15_000416</name>
</gene>
<dbReference type="Gene3D" id="1.20.1050.60">
    <property type="entry name" value="alpha-1,2-mannosidase"/>
    <property type="match status" value="1"/>
</dbReference>
<evidence type="ECO:0000313" key="5">
    <source>
        <dbReference type="Proteomes" id="UP000584867"/>
    </source>
</evidence>
<reference evidence="4 5" key="1">
    <citation type="submission" date="2020-08" db="EMBL/GenBank/DDBJ databases">
        <title>Genomic Encyclopedia of Type Strains, Phase IV (KMG-V): Genome sequencing to study the core and pangenomes of soil and plant-associated prokaryotes.</title>
        <authorList>
            <person name="Whitman W."/>
        </authorList>
    </citation>
    <scope>NUCLEOTIDE SEQUENCE [LARGE SCALE GENOMIC DNA]</scope>
    <source>
        <strain evidence="4 5">X5P3</strain>
    </source>
</reference>
<feature type="domain" description="Glycosyl hydrolase family 92 N-terminal" evidence="3">
    <location>
        <begin position="40"/>
        <end position="284"/>
    </location>
</feature>
<organism evidence="4 5">
    <name type="scientific">Granulicella mallensis</name>
    <dbReference type="NCBI Taxonomy" id="940614"/>
    <lineage>
        <taxon>Bacteria</taxon>
        <taxon>Pseudomonadati</taxon>
        <taxon>Acidobacteriota</taxon>
        <taxon>Terriglobia</taxon>
        <taxon>Terriglobales</taxon>
        <taxon>Acidobacteriaceae</taxon>
        <taxon>Granulicella</taxon>
    </lineage>
</organism>
<comment type="caution">
    <text evidence="4">The sequence shown here is derived from an EMBL/GenBank/DDBJ whole genome shotgun (WGS) entry which is preliminary data.</text>
</comment>
<dbReference type="Gene3D" id="2.70.98.10">
    <property type="match status" value="1"/>
</dbReference>
<dbReference type="GO" id="GO:0000224">
    <property type="term" value="F:peptide-N4-(N-acetyl-beta-glucosaminyl)asparagine amidase activity"/>
    <property type="evidence" value="ECO:0007669"/>
    <property type="project" value="TreeGrafter"/>
</dbReference>
<proteinExistence type="predicted"/>
<dbReference type="GO" id="GO:0006516">
    <property type="term" value="P:glycoprotein catabolic process"/>
    <property type="evidence" value="ECO:0007669"/>
    <property type="project" value="TreeGrafter"/>
</dbReference>